<dbReference type="Proteomes" id="UP000576969">
    <property type="component" value="Unassembled WGS sequence"/>
</dbReference>
<evidence type="ECO:0000313" key="4">
    <source>
        <dbReference type="Proteomes" id="UP000576969"/>
    </source>
</evidence>
<protein>
    <submittedName>
        <fullName evidence="3">Uncharacterized protein</fullName>
    </submittedName>
</protein>
<keyword evidence="2" id="KW-0732">Signal</keyword>
<accession>A0A7Y9GNK2</accession>
<comment type="caution">
    <text evidence="3">The sequence shown here is derived from an EMBL/GenBank/DDBJ whole genome shotgun (WGS) entry which is preliminary data.</text>
</comment>
<dbReference type="AlphaFoldDB" id="A0A7Y9GNK2"/>
<feature type="signal peptide" evidence="2">
    <location>
        <begin position="1"/>
        <end position="34"/>
    </location>
</feature>
<keyword evidence="4" id="KW-1185">Reference proteome</keyword>
<dbReference type="RefSeq" id="WP_179489430.1">
    <property type="nucleotide sequence ID" value="NZ_JACCBV010000001.1"/>
</dbReference>
<organism evidence="3 4">
    <name type="scientific">Microbacterium immunditiarum</name>
    <dbReference type="NCBI Taxonomy" id="337480"/>
    <lineage>
        <taxon>Bacteria</taxon>
        <taxon>Bacillati</taxon>
        <taxon>Actinomycetota</taxon>
        <taxon>Actinomycetes</taxon>
        <taxon>Micrococcales</taxon>
        <taxon>Microbacteriaceae</taxon>
        <taxon>Microbacterium</taxon>
    </lineage>
</organism>
<dbReference type="PROSITE" id="PS51257">
    <property type="entry name" value="PROKAR_LIPOPROTEIN"/>
    <property type="match status" value="1"/>
</dbReference>
<dbReference type="EMBL" id="JACCBV010000001">
    <property type="protein sequence ID" value="NYE19834.1"/>
    <property type="molecule type" value="Genomic_DNA"/>
</dbReference>
<evidence type="ECO:0000256" key="2">
    <source>
        <dbReference type="SAM" id="SignalP"/>
    </source>
</evidence>
<feature type="chain" id="PRO_5031232820" evidence="2">
    <location>
        <begin position="35"/>
        <end position="187"/>
    </location>
</feature>
<feature type="region of interest" description="Disordered" evidence="1">
    <location>
        <begin position="140"/>
        <end position="169"/>
    </location>
</feature>
<feature type="region of interest" description="Disordered" evidence="1">
    <location>
        <begin position="50"/>
        <end position="107"/>
    </location>
</feature>
<reference evidence="3 4" key="1">
    <citation type="submission" date="2020-07" db="EMBL/GenBank/DDBJ databases">
        <title>Sequencing the genomes of 1000 actinobacteria strains.</title>
        <authorList>
            <person name="Klenk H.-P."/>
        </authorList>
    </citation>
    <scope>NUCLEOTIDE SEQUENCE [LARGE SCALE GENOMIC DNA]</scope>
    <source>
        <strain evidence="3 4">DSM 24662</strain>
    </source>
</reference>
<evidence type="ECO:0000256" key="1">
    <source>
        <dbReference type="SAM" id="MobiDB-lite"/>
    </source>
</evidence>
<evidence type="ECO:0000313" key="3">
    <source>
        <dbReference type="EMBL" id="NYE19834.1"/>
    </source>
</evidence>
<sequence length="187" mass="20435">MQTQTRFVVGGAMSVAASVAVACAVALTHSAALADEAGVAIGEGAIVVPSRADATPNPDASRHPASTPVTVPAPEPRDVTVAQQPDQIPDGQPTAPAAPSAAEEETLIREVERTRSWERVREWARERGWDEERVREFIERLRDRSSGDRYSGSHDKDSAEDGGRFDDRREWWSGLIDQSRYSPDSRD</sequence>
<name>A0A7Y9GNK2_9MICO</name>
<proteinExistence type="predicted"/>
<gene>
    <name evidence="3" type="ORF">BJ991_001862</name>
</gene>